<name>A0A261UNT4_9BORD</name>
<dbReference type="Gene3D" id="3.40.1620.10">
    <property type="entry name" value="YefM-like domain"/>
    <property type="match status" value="1"/>
</dbReference>
<dbReference type="SUPFAM" id="SSF143120">
    <property type="entry name" value="YefM-like"/>
    <property type="match status" value="1"/>
</dbReference>
<gene>
    <name evidence="3" type="ORF">CAL28_23175</name>
</gene>
<evidence type="ECO:0000313" key="4">
    <source>
        <dbReference type="Proteomes" id="UP000215767"/>
    </source>
</evidence>
<reference evidence="4" key="1">
    <citation type="submission" date="2017-05" db="EMBL/GenBank/DDBJ databases">
        <title>Complete and WGS of Bordetella genogroups.</title>
        <authorList>
            <person name="Spilker T."/>
            <person name="Lipuma J."/>
        </authorList>
    </citation>
    <scope>NUCLEOTIDE SEQUENCE [LARGE SCALE GENOMIC DNA]</scope>
    <source>
        <strain evidence="4">AU8856</strain>
    </source>
</reference>
<comment type="function">
    <text evidence="2">Antitoxin component of a type II toxin-antitoxin (TA) system.</text>
</comment>
<dbReference type="EMBL" id="NEVS01000004">
    <property type="protein sequence ID" value="OZI63536.1"/>
    <property type="molecule type" value="Genomic_DNA"/>
</dbReference>
<keyword evidence="4" id="KW-1185">Reference proteome</keyword>
<dbReference type="OrthoDB" id="8968505at2"/>
<comment type="caution">
    <text evidence="3">The sequence shown here is derived from an EMBL/GenBank/DDBJ whole genome shotgun (WGS) entry which is preliminary data.</text>
</comment>
<dbReference type="NCBIfam" id="TIGR01552">
    <property type="entry name" value="phd_fam"/>
    <property type="match status" value="1"/>
</dbReference>
<protein>
    <recommendedName>
        <fullName evidence="2">Antitoxin</fullName>
    </recommendedName>
</protein>
<evidence type="ECO:0000256" key="1">
    <source>
        <dbReference type="ARBA" id="ARBA00009981"/>
    </source>
</evidence>
<evidence type="ECO:0000313" key="3">
    <source>
        <dbReference type="EMBL" id="OZI63536.1"/>
    </source>
</evidence>
<dbReference type="RefSeq" id="WP_094844800.1">
    <property type="nucleotide sequence ID" value="NZ_NEVS01000004.1"/>
</dbReference>
<evidence type="ECO:0000256" key="2">
    <source>
        <dbReference type="RuleBase" id="RU362080"/>
    </source>
</evidence>
<accession>A0A261UNT4</accession>
<dbReference type="Pfam" id="PF02604">
    <property type="entry name" value="PhdYeFM_antitox"/>
    <property type="match status" value="1"/>
</dbReference>
<organism evidence="3 4">
    <name type="scientific">Bordetella genomosp. 11</name>
    <dbReference type="NCBI Taxonomy" id="1416808"/>
    <lineage>
        <taxon>Bacteria</taxon>
        <taxon>Pseudomonadati</taxon>
        <taxon>Pseudomonadota</taxon>
        <taxon>Betaproteobacteria</taxon>
        <taxon>Burkholderiales</taxon>
        <taxon>Alcaligenaceae</taxon>
        <taxon>Bordetella</taxon>
    </lineage>
</organism>
<dbReference type="InterPro" id="IPR036165">
    <property type="entry name" value="YefM-like_sf"/>
</dbReference>
<sequence>MQGHHVSKTEFKARALEFFRQVEATGEPLIVTDHGKPALEIRPYRALERDPAEILRGSVVKFENPTEPVGADDWEVAQ</sequence>
<dbReference type="InterPro" id="IPR006442">
    <property type="entry name" value="Antitoxin_Phd/YefM"/>
</dbReference>
<comment type="similarity">
    <text evidence="1 2">Belongs to the phD/YefM antitoxin family.</text>
</comment>
<proteinExistence type="inferred from homology"/>
<dbReference type="Proteomes" id="UP000215767">
    <property type="component" value="Unassembled WGS sequence"/>
</dbReference>
<dbReference type="AlphaFoldDB" id="A0A261UNT4"/>